<dbReference type="Proteomes" id="UP001054252">
    <property type="component" value="Unassembled WGS sequence"/>
</dbReference>
<dbReference type="AlphaFoldDB" id="A0AAV5MSF7"/>
<dbReference type="InterPro" id="IPR006685">
    <property type="entry name" value="MscS_channel_2nd"/>
</dbReference>
<keyword evidence="5 11" id="KW-1133">Transmembrane helix</keyword>
<feature type="region of interest" description="Disordered" evidence="10">
    <location>
        <begin position="64"/>
        <end position="149"/>
    </location>
</feature>
<feature type="compositionally biased region" description="Polar residues" evidence="10">
    <location>
        <begin position="120"/>
        <end position="133"/>
    </location>
</feature>
<comment type="similarity">
    <text evidence="2 9">Belongs to the MscS (TC 1.A.23) family.</text>
</comment>
<sequence length="716" mass="81580">MEPGIATAEKNGAGEVVLEMSKLEEAFVSNKEGENPNALSSVPKSSFSMNFIVGSSPKNLELAAQQENLRYRGQVPTLESSSSTKEIASPKPEKPPPSQKKSLAKSSFSKPKSRLKEPNSRSSGSSKYSTENSKSGEEDEDDEENPEIEASKKSGKWTFWVIIEWIVFVCTVGCLIASLTLKKLESVVIWGLHLWKCCVLVLVIFCGRLYTRWMMITLLFLIRRKWLLNEKVLYFVYGVRISVRFFAWLCLVLLAWIFLVDRGVQRTGETMVVLHHIKRALASSLVGAAIWLLKTLFVKVIAANFQGKRFFDRIKEAIFHQHVLEVLSLPESASRAKSTSTSIASMTRRKSEKVITWLKNMKKEKASAWTMKGFIDVISGSKLSFAEDEDNDHKQKDKKITSELKVKQAANKLFKKLAKSDRKCIQKKDLLSYFDEKELDEDVLPLFKRSPETEEIKKKALKDWMLEVYRERKSLVCSLKDSKTAIEELNRLASGVVLIVIIIVWLLLMGFLTTKVLLFISSQLLLAAFMFGKTLRTVFEAIIFVFVVHPFDVSDRCIIDGAQMIVEEVNLLSTVFLKFDNEKVYYPNSVLATKPIGNFYRSPEMGDSVEFAIDVSTSVEQIKALKVKIKEYLENNPATWHSEHSVVVKDFDDVNKIKMVLFVKHTINFQNYADKSNRRSDLILELKTMLEDLHIKYHMLPLQAHLIGSHFPPTTR</sequence>
<dbReference type="PANTHER" id="PTHR31618">
    <property type="entry name" value="MECHANOSENSITIVE ION CHANNEL PROTEIN 5"/>
    <property type="match status" value="1"/>
</dbReference>
<dbReference type="GO" id="GO:0005886">
    <property type="term" value="C:plasma membrane"/>
    <property type="evidence" value="ECO:0007669"/>
    <property type="project" value="UniProtKB-UniRule"/>
</dbReference>
<keyword evidence="8" id="KW-0407">Ion channel</keyword>
<proteinExistence type="inferred from homology"/>
<evidence type="ECO:0000256" key="5">
    <source>
        <dbReference type="ARBA" id="ARBA00022989"/>
    </source>
</evidence>
<dbReference type="GO" id="GO:0006820">
    <property type="term" value="P:monoatomic anion transport"/>
    <property type="evidence" value="ECO:0007669"/>
    <property type="project" value="TreeGrafter"/>
</dbReference>
<feature type="compositionally biased region" description="Acidic residues" evidence="10">
    <location>
        <begin position="137"/>
        <end position="147"/>
    </location>
</feature>
<dbReference type="PANTHER" id="PTHR31618:SF7">
    <property type="entry name" value="MECHANOSENSITIVE ION CHANNEL PROTEIN"/>
    <property type="match status" value="1"/>
</dbReference>
<evidence type="ECO:0000256" key="8">
    <source>
        <dbReference type="ARBA" id="ARBA00023303"/>
    </source>
</evidence>
<name>A0AAV5MSF7_9ROSI</name>
<comment type="caution">
    <text evidence="13">The sequence shown here is derived from an EMBL/GenBank/DDBJ whole genome shotgun (WGS) entry which is preliminary data.</text>
</comment>
<dbReference type="Gene3D" id="2.30.30.60">
    <property type="match status" value="1"/>
</dbReference>
<keyword evidence="4 11" id="KW-0812">Transmembrane</keyword>
<keyword evidence="6" id="KW-0406">Ion transport</keyword>
<keyword evidence="14" id="KW-1185">Reference proteome</keyword>
<evidence type="ECO:0000256" key="9">
    <source>
        <dbReference type="PIRNR" id="PIRNR017209"/>
    </source>
</evidence>
<evidence type="ECO:0000256" key="6">
    <source>
        <dbReference type="ARBA" id="ARBA00023065"/>
    </source>
</evidence>
<evidence type="ECO:0000256" key="7">
    <source>
        <dbReference type="ARBA" id="ARBA00023136"/>
    </source>
</evidence>
<protein>
    <recommendedName>
        <fullName evidence="9">Mechanosensitive ion channel protein</fullName>
    </recommendedName>
</protein>
<feature type="transmembrane region" description="Helical" evidence="11">
    <location>
        <begin position="187"/>
        <end position="211"/>
    </location>
</feature>
<evidence type="ECO:0000256" key="10">
    <source>
        <dbReference type="SAM" id="MobiDB-lite"/>
    </source>
</evidence>
<feature type="compositionally biased region" description="Polar residues" evidence="10">
    <location>
        <begin position="77"/>
        <end position="86"/>
    </location>
</feature>
<evidence type="ECO:0000313" key="14">
    <source>
        <dbReference type="Proteomes" id="UP001054252"/>
    </source>
</evidence>
<accession>A0AAV5MSF7</accession>
<gene>
    <name evidence="13" type="ORF">SLEP1_g58147</name>
</gene>
<dbReference type="GO" id="GO:0050982">
    <property type="term" value="P:detection of mechanical stimulus"/>
    <property type="evidence" value="ECO:0007669"/>
    <property type="project" value="UniProtKB-ARBA"/>
</dbReference>
<dbReference type="Pfam" id="PF00924">
    <property type="entry name" value="MS_channel_2nd"/>
    <property type="match status" value="1"/>
</dbReference>
<keyword evidence="7 9" id="KW-0472">Membrane</keyword>
<evidence type="ECO:0000259" key="12">
    <source>
        <dbReference type="Pfam" id="PF00924"/>
    </source>
</evidence>
<dbReference type="EMBL" id="BPVZ01000504">
    <property type="protein sequence ID" value="GKV51502.1"/>
    <property type="molecule type" value="Genomic_DNA"/>
</dbReference>
<evidence type="ECO:0000256" key="3">
    <source>
        <dbReference type="ARBA" id="ARBA00022448"/>
    </source>
</evidence>
<feature type="transmembrane region" description="Helical" evidence="11">
    <location>
        <begin position="524"/>
        <end position="548"/>
    </location>
</feature>
<feature type="transmembrane region" description="Helical" evidence="11">
    <location>
        <begin position="157"/>
        <end position="181"/>
    </location>
</feature>
<keyword evidence="3" id="KW-0813">Transport</keyword>
<reference evidence="13 14" key="1">
    <citation type="journal article" date="2021" name="Commun. Biol.">
        <title>The genome of Shorea leprosula (Dipterocarpaceae) highlights the ecological relevance of drought in aseasonal tropical rainforests.</title>
        <authorList>
            <person name="Ng K.K.S."/>
            <person name="Kobayashi M.J."/>
            <person name="Fawcett J.A."/>
            <person name="Hatakeyama M."/>
            <person name="Paape T."/>
            <person name="Ng C.H."/>
            <person name="Ang C.C."/>
            <person name="Tnah L.H."/>
            <person name="Lee C.T."/>
            <person name="Nishiyama T."/>
            <person name="Sese J."/>
            <person name="O'Brien M.J."/>
            <person name="Copetti D."/>
            <person name="Mohd Noor M.I."/>
            <person name="Ong R.C."/>
            <person name="Putra M."/>
            <person name="Sireger I.Z."/>
            <person name="Indrioko S."/>
            <person name="Kosugi Y."/>
            <person name="Izuno A."/>
            <person name="Isagi Y."/>
            <person name="Lee S.L."/>
            <person name="Shimizu K.K."/>
        </authorList>
    </citation>
    <scope>NUCLEOTIDE SEQUENCE [LARGE SCALE GENOMIC DNA]</scope>
    <source>
        <strain evidence="13">214</strain>
    </source>
</reference>
<evidence type="ECO:0000256" key="1">
    <source>
        <dbReference type="ARBA" id="ARBA00004141"/>
    </source>
</evidence>
<dbReference type="InterPro" id="IPR016688">
    <property type="entry name" value="MscS-like_plants/fungi"/>
</dbReference>
<feature type="domain" description="Mechanosensitive ion channel MscS" evidence="12">
    <location>
        <begin position="543"/>
        <end position="599"/>
    </location>
</feature>
<organism evidence="13 14">
    <name type="scientific">Rubroshorea leprosula</name>
    <dbReference type="NCBI Taxonomy" id="152421"/>
    <lineage>
        <taxon>Eukaryota</taxon>
        <taxon>Viridiplantae</taxon>
        <taxon>Streptophyta</taxon>
        <taxon>Embryophyta</taxon>
        <taxon>Tracheophyta</taxon>
        <taxon>Spermatophyta</taxon>
        <taxon>Magnoliopsida</taxon>
        <taxon>eudicotyledons</taxon>
        <taxon>Gunneridae</taxon>
        <taxon>Pentapetalae</taxon>
        <taxon>rosids</taxon>
        <taxon>malvids</taxon>
        <taxon>Malvales</taxon>
        <taxon>Dipterocarpaceae</taxon>
        <taxon>Rubroshorea</taxon>
    </lineage>
</organism>
<evidence type="ECO:0000256" key="2">
    <source>
        <dbReference type="ARBA" id="ARBA00008017"/>
    </source>
</evidence>
<feature type="transmembrane region" description="Helical" evidence="11">
    <location>
        <begin position="492"/>
        <end position="512"/>
    </location>
</feature>
<comment type="subcellular location">
    <subcellularLocation>
        <location evidence="1">Membrane</location>
        <topology evidence="1">Multi-pass membrane protein</topology>
    </subcellularLocation>
</comment>
<dbReference type="InterPro" id="IPR010920">
    <property type="entry name" value="LSM_dom_sf"/>
</dbReference>
<evidence type="ECO:0000256" key="11">
    <source>
        <dbReference type="SAM" id="Phobius"/>
    </source>
</evidence>
<dbReference type="InterPro" id="IPR023408">
    <property type="entry name" value="MscS_beta-dom_sf"/>
</dbReference>
<dbReference type="SUPFAM" id="SSF50182">
    <property type="entry name" value="Sm-like ribonucleoproteins"/>
    <property type="match status" value="1"/>
</dbReference>
<dbReference type="PIRSF" id="PIRSF017209">
    <property type="entry name" value="Memb_At2g17000_prd"/>
    <property type="match status" value="1"/>
</dbReference>
<feature type="transmembrane region" description="Helical" evidence="11">
    <location>
        <begin position="232"/>
        <end position="260"/>
    </location>
</feature>
<evidence type="ECO:0000256" key="4">
    <source>
        <dbReference type="ARBA" id="ARBA00022692"/>
    </source>
</evidence>
<feature type="transmembrane region" description="Helical" evidence="11">
    <location>
        <begin position="280"/>
        <end position="305"/>
    </location>
</feature>
<dbReference type="FunFam" id="2.30.30.60:FF:000003">
    <property type="entry name" value="Predicted mechanosensitive ion channel"/>
    <property type="match status" value="1"/>
</dbReference>
<dbReference type="GO" id="GO:0008381">
    <property type="term" value="F:mechanosensitive monoatomic ion channel activity"/>
    <property type="evidence" value="ECO:0007669"/>
    <property type="project" value="TreeGrafter"/>
</dbReference>
<evidence type="ECO:0000313" key="13">
    <source>
        <dbReference type="EMBL" id="GKV51502.1"/>
    </source>
</evidence>